<dbReference type="InterPro" id="IPR008906">
    <property type="entry name" value="HATC_C_dom"/>
</dbReference>
<comment type="caution">
    <text evidence="7">The sequence shown here is derived from an EMBL/GenBank/DDBJ whole genome shotgun (WGS) entry which is preliminary data.</text>
</comment>
<dbReference type="InterPro" id="IPR052035">
    <property type="entry name" value="ZnF_BED_domain_contain"/>
</dbReference>
<dbReference type="PANTHER" id="PTHR46481:SF10">
    <property type="entry name" value="ZINC FINGER BED DOMAIN-CONTAINING PROTEIN 39"/>
    <property type="match status" value="1"/>
</dbReference>
<evidence type="ECO:0000256" key="5">
    <source>
        <dbReference type="ARBA" id="ARBA00023242"/>
    </source>
</evidence>
<sequence>MYSPPSSKSLTRMILNLGLKAQILIGTVLKNKEVVVTADIATVTTTTMGYLVMTAHYIAESTIESVTLAARQLNCRHTAEEIYCQLCLIIKDFGLKIKQIVGAVTDGGANMVKAMRMLVGKDKHIVCINHTIHNVVKRSLKESKEFSSTFEKLHKLVTSFKHSTLAMDKLRNSQEECGVLPSNITYLKRAIKPRWNSEYLSAKSYLDMECFVNKALQDDADHENLSKEEVTHLQDYIGITAVMYELTSIFSGEKYPTVNLIIPGLKYAMFKMGYYDAKTQEGKAMKDCLIKQLKALLNEVHLSTNAKAVEIVNSILKDERSIAGDSLDASLLDGSIFQPYLVQQIKEKIEAWSASYDRELLHYLNCPIEDFDANPIDYWQKRLEGFSPLLSKLALRSLLIPASSTASERAVSALNLIAVKKRARLTKKNVDNLVFLKCLDKKFWKIISP</sequence>
<dbReference type="InterPro" id="IPR012337">
    <property type="entry name" value="RNaseH-like_sf"/>
</dbReference>
<dbReference type="PANTHER" id="PTHR46481">
    <property type="entry name" value="ZINC FINGER BED DOMAIN-CONTAINING PROTEIN 4"/>
    <property type="match status" value="1"/>
</dbReference>
<evidence type="ECO:0000313" key="8">
    <source>
        <dbReference type="Proteomes" id="UP000494165"/>
    </source>
</evidence>
<dbReference type="SUPFAM" id="SSF53098">
    <property type="entry name" value="Ribonuclease H-like"/>
    <property type="match status" value="1"/>
</dbReference>
<keyword evidence="8" id="KW-1185">Reference proteome</keyword>
<dbReference type="AlphaFoldDB" id="A0A8S1D2R2"/>
<evidence type="ECO:0000256" key="2">
    <source>
        <dbReference type="ARBA" id="ARBA00022723"/>
    </source>
</evidence>
<keyword evidence="4" id="KW-0862">Zinc</keyword>
<dbReference type="GO" id="GO:0008270">
    <property type="term" value="F:zinc ion binding"/>
    <property type="evidence" value="ECO:0007669"/>
    <property type="project" value="UniProtKB-KW"/>
</dbReference>
<reference evidence="7 8" key="1">
    <citation type="submission" date="2020-04" db="EMBL/GenBank/DDBJ databases">
        <authorList>
            <person name="Alioto T."/>
            <person name="Alioto T."/>
            <person name="Gomez Garrido J."/>
        </authorList>
    </citation>
    <scope>NUCLEOTIDE SEQUENCE [LARGE SCALE GENOMIC DNA]</scope>
</reference>
<evidence type="ECO:0000313" key="7">
    <source>
        <dbReference type="EMBL" id="CAB3374447.1"/>
    </source>
</evidence>
<dbReference type="GO" id="GO:0046983">
    <property type="term" value="F:protein dimerization activity"/>
    <property type="evidence" value="ECO:0007669"/>
    <property type="project" value="InterPro"/>
</dbReference>
<evidence type="ECO:0000256" key="1">
    <source>
        <dbReference type="ARBA" id="ARBA00004123"/>
    </source>
</evidence>
<keyword evidence="5" id="KW-0539">Nucleus</keyword>
<dbReference type="GO" id="GO:0005634">
    <property type="term" value="C:nucleus"/>
    <property type="evidence" value="ECO:0007669"/>
    <property type="project" value="UniProtKB-SubCell"/>
</dbReference>
<keyword evidence="2" id="KW-0479">Metal-binding</keyword>
<evidence type="ECO:0000256" key="3">
    <source>
        <dbReference type="ARBA" id="ARBA00022771"/>
    </source>
</evidence>
<evidence type="ECO:0000256" key="4">
    <source>
        <dbReference type="ARBA" id="ARBA00022833"/>
    </source>
</evidence>
<dbReference type="EMBL" id="CADEPI010000098">
    <property type="protein sequence ID" value="CAB3374447.1"/>
    <property type="molecule type" value="Genomic_DNA"/>
</dbReference>
<dbReference type="OrthoDB" id="7696101at2759"/>
<comment type="subcellular location">
    <subcellularLocation>
        <location evidence="1">Nucleus</location>
    </subcellularLocation>
</comment>
<feature type="domain" description="HAT C-terminal dimerisation" evidence="6">
    <location>
        <begin position="359"/>
        <end position="437"/>
    </location>
</feature>
<organism evidence="7 8">
    <name type="scientific">Cloeon dipterum</name>
    <dbReference type="NCBI Taxonomy" id="197152"/>
    <lineage>
        <taxon>Eukaryota</taxon>
        <taxon>Metazoa</taxon>
        <taxon>Ecdysozoa</taxon>
        <taxon>Arthropoda</taxon>
        <taxon>Hexapoda</taxon>
        <taxon>Insecta</taxon>
        <taxon>Pterygota</taxon>
        <taxon>Palaeoptera</taxon>
        <taxon>Ephemeroptera</taxon>
        <taxon>Pisciforma</taxon>
        <taxon>Baetidae</taxon>
        <taxon>Cloeon</taxon>
    </lineage>
</organism>
<proteinExistence type="predicted"/>
<evidence type="ECO:0000259" key="6">
    <source>
        <dbReference type="Pfam" id="PF05699"/>
    </source>
</evidence>
<protein>
    <recommendedName>
        <fullName evidence="6">HAT C-terminal dimerisation domain-containing protein</fullName>
    </recommendedName>
</protein>
<keyword evidence="3" id="KW-0863">Zinc-finger</keyword>
<accession>A0A8S1D2R2</accession>
<dbReference type="Pfam" id="PF05699">
    <property type="entry name" value="Dimer_Tnp_hAT"/>
    <property type="match status" value="1"/>
</dbReference>
<dbReference type="Proteomes" id="UP000494165">
    <property type="component" value="Unassembled WGS sequence"/>
</dbReference>
<gene>
    <name evidence="7" type="ORF">CLODIP_2_CD16324</name>
</gene>
<name>A0A8S1D2R2_9INSE</name>